<accession>A0A382YEU8</accession>
<dbReference type="AlphaFoldDB" id="A0A382YEU8"/>
<dbReference type="EMBL" id="UINC01175233">
    <property type="protein sequence ID" value="SVD81754.1"/>
    <property type="molecule type" value="Genomic_DNA"/>
</dbReference>
<gene>
    <name evidence="4" type="ORF">METZ01_LOCUS434608</name>
</gene>
<dbReference type="GO" id="GO:0006412">
    <property type="term" value="P:translation"/>
    <property type="evidence" value="ECO:0007669"/>
    <property type="project" value="InterPro"/>
</dbReference>
<dbReference type="Gene3D" id="3.30.1490.10">
    <property type="match status" value="1"/>
</dbReference>
<comment type="similarity">
    <text evidence="1">Belongs to the universal ribosomal protein uS8 family.</text>
</comment>
<dbReference type="SUPFAM" id="SSF56047">
    <property type="entry name" value="Ribosomal protein S8"/>
    <property type="match status" value="1"/>
</dbReference>
<protein>
    <recommendedName>
        <fullName evidence="5">30S ribosomal protein S8</fullName>
    </recommendedName>
</protein>
<dbReference type="GO" id="GO:0005840">
    <property type="term" value="C:ribosome"/>
    <property type="evidence" value="ECO:0007669"/>
    <property type="project" value="UniProtKB-KW"/>
</dbReference>
<evidence type="ECO:0000256" key="3">
    <source>
        <dbReference type="ARBA" id="ARBA00023274"/>
    </source>
</evidence>
<evidence type="ECO:0000256" key="2">
    <source>
        <dbReference type="ARBA" id="ARBA00022980"/>
    </source>
</evidence>
<dbReference type="InterPro" id="IPR035987">
    <property type="entry name" value="Ribosomal_uS8_sf"/>
</dbReference>
<organism evidence="4">
    <name type="scientific">marine metagenome</name>
    <dbReference type="NCBI Taxonomy" id="408172"/>
    <lineage>
        <taxon>unclassified sequences</taxon>
        <taxon>metagenomes</taxon>
        <taxon>ecological metagenomes</taxon>
    </lineage>
</organism>
<reference evidence="4" key="1">
    <citation type="submission" date="2018-05" db="EMBL/GenBank/DDBJ databases">
        <authorList>
            <person name="Lanie J.A."/>
            <person name="Ng W.-L."/>
            <person name="Kazmierczak K.M."/>
            <person name="Andrzejewski T.M."/>
            <person name="Davidsen T.M."/>
            <person name="Wayne K.J."/>
            <person name="Tettelin H."/>
            <person name="Glass J.I."/>
            <person name="Rusch D."/>
            <person name="Podicherti R."/>
            <person name="Tsui H.-C.T."/>
            <person name="Winkler M.E."/>
        </authorList>
    </citation>
    <scope>NUCLEOTIDE SEQUENCE</scope>
</reference>
<feature type="non-terminal residue" evidence="4">
    <location>
        <position position="1"/>
    </location>
</feature>
<evidence type="ECO:0000313" key="4">
    <source>
        <dbReference type="EMBL" id="SVD81754.1"/>
    </source>
</evidence>
<dbReference type="Pfam" id="PF00410">
    <property type="entry name" value="Ribosomal_S8"/>
    <property type="match status" value="1"/>
</dbReference>
<proteinExistence type="inferred from homology"/>
<dbReference type="GO" id="GO:1990904">
    <property type="term" value="C:ribonucleoprotein complex"/>
    <property type="evidence" value="ECO:0007669"/>
    <property type="project" value="UniProtKB-KW"/>
</dbReference>
<keyword evidence="3" id="KW-0687">Ribonucleoprotein</keyword>
<evidence type="ECO:0000256" key="1">
    <source>
        <dbReference type="ARBA" id="ARBA00006471"/>
    </source>
</evidence>
<sequence length="25" mass="2811">TPQGLMSGHDARRKNLGGELLFKVW</sequence>
<evidence type="ECO:0008006" key="5">
    <source>
        <dbReference type="Google" id="ProtNLM"/>
    </source>
</evidence>
<keyword evidence="2" id="KW-0689">Ribosomal protein</keyword>
<name>A0A382YEU8_9ZZZZ</name>
<dbReference type="GO" id="GO:0003735">
    <property type="term" value="F:structural constituent of ribosome"/>
    <property type="evidence" value="ECO:0007669"/>
    <property type="project" value="InterPro"/>
</dbReference>
<dbReference type="InterPro" id="IPR000630">
    <property type="entry name" value="Ribosomal_uS8"/>
</dbReference>